<accession>A0A2P2QQV2</accession>
<dbReference type="AlphaFoldDB" id="A0A2P2QQV2"/>
<dbReference type="EMBL" id="GGEC01088869">
    <property type="protein sequence ID" value="MBX69353.1"/>
    <property type="molecule type" value="Transcribed_RNA"/>
</dbReference>
<name>A0A2P2QQV2_RHIMU</name>
<proteinExistence type="predicted"/>
<sequence length="38" mass="4597">MGMIWTNLPDIKLLFLTYYHSYMVLRACTDKETWVTKN</sequence>
<protein>
    <submittedName>
        <fullName evidence="1">Uncharacterized protein</fullName>
    </submittedName>
</protein>
<reference evidence="1" key="1">
    <citation type="submission" date="2018-02" db="EMBL/GenBank/DDBJ databases">
        <title>Rhizophora mucronata_Transcriptome.</title>
        <authorList>
            <person name="Meera S.P."/>
            <person name="Sreeshan A."/>
            <person name="Augustine A."/>
        </authorList>
    </citation>
    <scope>NUCLEOTIDE SEQUENCE</scope>
    <source>
        <tissue evidence="1">Leaf</tissue>
    </source>
</reference>
<organism evidence="1">
    <name type="scientific">Rhizophora mucronata</name>
    <name type="common">Asiatic mangrove</name>
    <dbReference type="NCBI Taxonomy" id="61149"/>
    <lineage>
        <taxon>Eukaryota</taxon>
        <taxon>Viridiplantae</taxon>
        <taxon>Streptophyta</taxon>
        <taxon>Embryophyta</taxon>
        <taxon>Tracheophyta</taxon>
        <taxon>Spermatophyta</taxon>
        <taxon>Magnoliopsida</taxon>
        <taxon>eudicotyledons</taxon>
        <taxon>Gunneridae</taxon>
        <taxon>Pentapetalae</taxon>
        <taxon>rosids</taxon>
        <taxon>fabids</taxon>
        <taxon>Malpighiales</taxon>
        <taxon>Rhizophoraceae</taxon>
        <taxon>Rhizophora</taxon>
    </lineage>
</organism>
<evidence type="ECO:0000313" key="1">
    <source>
        <dbReference type="EMBL" id="MBX69353.1"/>
    </source>
</evidence>